<protein>
    <submittedName>
        <fullName evidence="2">(wild Malaysian banana) hypothetical protein</fullName>
    </submittedName>
</protein>
<evidence type="ECO:0000313" key="2">
    <source>
        <dbReference type="EMBL" id="CAG1851887.1"/>
    </source>
</evidence>
<proteinExistence type="predicted"/>
<gene>
    <name evidence="2" type="ORF">GSMUA_186790.1</name>
</gene>
<dbReference type="Gramene" id="Ma03_t31940.1">
    <property type="protein sequence ID" value="Ma03_p31940.1"/>
    <property type="gene ID" value="Ma03_g31940"/>
</dbReference>
<dbReference type="EnsemblPlants" id="Ma03_t31940.1">
    <property type="protein sequence ID" value="Ma03_p31940.1"/>
    <property type="gene ID" value="Ma03_g31940"/>
</dbReference>
<evidence type="ECO:0000313" key="3">
    <source>
        <dbReference type="EnsemblPlants" id="Ma03_p31940.1"/>
    </source>
</evidence>
<name>A0A804IIL2_MUSAM</name>
<organism evidence="3 4">
    <name type="scientific">Musa acuminata subsp. malaccensis</name>
    <name type="common">Wild banana</name>
    <name type="synonym">Musa malaccensis</name>
    <dbReference type="NCBI Taxonomy" id="214687"/>
    <lineage>
        <taxon>Eukaryota</taxon>
        <taxon>Viridiplantae</taxon>
        <taxon>Streptophyta</taxon>
        <taxon>Embryophyta</taxon>
        <taxon>Tracheophyta</taxon>
        <taxon>Spermatophyta</taxon>
        <taxon>Magnoliopsida</taxon>
        <taxon>Liliopsida</taxon>
        <taxon>Zingiberales</taxon>
        <taxon>Musaceae</taxon>
        <taxon>Musa</taxon>
    </lineage>
</organism>
<dbReference type="InterPro" id="IPR025322">
    <property type="entry name" value="PADRE_dom"/>
</dbReference>
<reference evidence="2" key="1">
    <citation type="submission" date="2021-03" db="EMBL/GenBank/DDBJ databases">
        <authorList>
            <consortium name="Genoscope - CEA"/>
            <person name="William W."/>
        </authorList>
    </citation>
    <scope>NUCLEOTIDE SEQUENCE</scope>
    <source>
        <strain evidence="2">Doubled-haploid Pahang</strain>
    </source>
</reference>
<dbReference type="FunCoup" id="A0A804IIL2">
    <property type="interactions" value="669"/>
</dbReference>
<keyword evidence="4" id="KW-1185">Reference proteome</keyword>
<reference evidence="3" key="2">
    <citation type="submission" date="2021-05" db="UniProtKB">
        <authorList>
            <consortium name="EnsemblPlants"/>
        </authorList>
    </citation>
    <scope>IDENTIFICATION</scope>
    <source>
        <strain evidence="3">subsp. malaccensis</strain>
    </source>
</reference>
<accession>A0A804IIL2</accession>
<dbReference type="Proteomes" id="UP000012960">
    <property type="component" value="Unplaced"/>
</dbReference>
<dbReference type="EMBL" id="HG996468">
    <property type="protein sequence ID" value="CAG1851887.1"/>
    <property type="molecule type" value="Genomic_DNA"/>
</dbReference>
<dbReference type="PANTHER" id="PTHR33052">
    <property type="entry name" value="DUF4228 DOMAIN PROTEIN-RELATED"/>
    <property type="match status" value="1"/>
</dbReference>
<evidence type="ECO:0000256" key="1">
    <source>
        <dbReference type="SAM" id="MobiDB-lite"/>
    </source>
</evidence>
<sequence length="180" mass="19445">MVYTTTFLLFPSDPRHYKQEPAMEICSSCDAAAVVAAASSPTAKLVLQDGKLQQFLRPVKASHVLRKDPACFVCNADVMEFDDFVSPVHADDDRQPGQLYFLLPVSMLRRPLHAEEMVAPAAKASAALMGSGGFHFPDASAAKSGSRLVVEPGQRRRRPSSMRGGGEGRDFKPGLSGIPE</sequence>
<evidence type="ECO:0000313" key="4">
    <source>
        <dbReference type="Proteomes" id="UP000012960"/>
    </source>
</evidence>
<dbReference type="Pfam" id="PF14009">
    <property type="entry name" value="PADRE"/>
    <property type="match status" value="1"/>
</dbReference>
<dbReference type="InParanoid" id="A0A804IIL2"/>
<feature type="region of interest" description="Disordered" evidence="1">
    <location>
        <begin position="139"/>
        <end position="180"/>
    </location>
</feature>
<dbReference type="AlphaFoldDB" id="A0A804IIL2"/>